<proteinExistence type="predicted"/>
<evidence type="ECO:0000256" key="1">
    <source>
        <dbReference type="SAM" id="Phobius"/>
    </source>
</evidence>
<keyword evidence="3" id="KW-1185">Reference proteome</keyword>
<keyword evidence="1" id="KW-0472">Membrane</keyword>
<reference evidence="2 3" key="1">
    <citation type="submission" date="2021-01" db="EMBL/GenBank/DDBJ databases">
        <title>Whole genome shotgun sequence of Actinoplanes palleronii NBRC 14916.</title>
        <authorList>
            <person name="Komaki H."/>
            <person name="Tamura T."/>
        </authorList>
    </citation>
    <scope>NUCLEOTIDE SEQUENCE [LARGE SCALE GENOMIC DNA]</scope>
    <source>
        <strain evidence="2 3">NBRC 14916</strain>
    </source>
</reference>
<feature type="transmembrane region" description="Helical" evidence="1">
    <location>
        <begin position="48"/>
        <end position="66"/>
    </location>
</feature>
<evidence type="ECO:0000313" key="3">
    <source>
        <dbReference type="Proteomes" id="UP000624709"/>
    </source>
</evidence>
<protein>
    <recommendedName>
        <fullName evidence="4">DUF3618 domain-containing protein</fullName>
    </recommendedName>
</protein>
<evidence type="ECO:0000313" key="2">
    <source>
        <dbReference type="EMBL" id="GIE69683.1"/>
    </source>
</evidence>
<comment type="caution">
    <text evidence="2">The sequence shown here is derived from an EMBL/GenBank/DDBJ whole genome shotgun (WGS) entry which is preliminary data.</text>
</comment>
<dbReference type="RefSeq" id="WP_203827823.1">
    <property type="nucleotide sequence ID" value="NZ_BAAATY010000026.1"/>
</dbReference>
<gene>
    <name evidence="2" type="ORF">Apa02nite_057910</name>
</gene>
<keyword evidence="1" id="KW-1133">Transmembrane helix</keyword>
<dbReference type="Proteomes" id="UP000624709">
    <property type="component" value="Unassembled WGS sequence"/>
</dbReference>
<sequence>MTTNATDQVRTITPDELRVTGPSRLRQAVTTVRTSRPAQKVSAHRKPATATLLALAGVATATLLYLRKRNARPAPSRWRSALRRS</sequence>
<accession>A0ABQ4BG68</accession>
<evidence type="ECO:0008006" key="4">
    <source>
        <dbReference type="Google" id="ProtNLM"/>
    </source>
</evidence>
<name>A0ABQ4BG68_9ACTN</name>
<organism evidence="2 3">
    <name type="scientific">Actinoplanes palleronii</name>
    <dbReference type="NCBI Taxonomy" id="113570"/>
    <lineage>
        <taxon>Bacteria</taxon>
        <taxon>Bacillati</taxon>
        <taxon>Actinomycetota</taxon>
        <taxon>Actinomycetes</taxon>
        <taxon>Micromonosporales</taxon>
        <taxon>Micromonosporaceae</taxon>
        <taxon>Actinoplanes</taxon>
    </lineage>
</organism>
<dbReference type="EMBL" id="BOMS01000091">
    <property type="protein sequence ID" value="GIE69683.1"/>
    <property type="molecule type" value="Genomic_DNA"/>
</dbReference>
<keyword evidence="1" id="KW-0812">Transmembrane</keyword>